<feature type="compositionally biased region" description="Polar residues" evidence="1">
    <location>
        <begin position="19"/>
        <end position="28"/>
    </location>
</feature>
<dbReference type="Proteomes" id="UP000191691">
    <property type="component" value="Unassembled WGS sequence"/>
</dbReference>
<dbReference type="EMBL" id="MOOB01000234">
    <property type="protein sequence ID" value="OQE63938.1"/>
    <property type="molecule type" value="Genomic_DNA"/>
</dbReference>
<organism evidence="2 3">
    <name type="scientific">Penicillium nalgiovense</name>
    <dbReference type="NCBI Taxonomy" id="60175"/>
    <lineage>
        <taxon>Eukaryota</taxon>
        <taxon>Fungi</taxon>
        <taxon>Dikarya</taxon>
        <taxon>Ascomycota</taxon>
        <taxon>Pezizomycotina</taxon>
        <taxon>Eurotiomycetes</taxon>
        <taxon>Eurotiomycetidae</taxon>
        <taxon>Eurotiales</taxon>
        <taxon>Aspergillaceae</taxon>
        <taxon>Penicillium</taxon>
    </lineage>
</organism>
<evidence type="ECO:0000313" key="2">
    <source>
        <dbReference type="EMBL" id="OQE63938.1"/>
    </source>
</evidence>
<accession>A0A1V6WM12</accession>
<reference evidence="3" key="1">
    <citation type="journal article" date="2017" name="Nat. Microbiol.">
        <title>Global analysis of biosynthetic gene clusters reveals vast potential of secondary metabolite production in Penicillium species.</title>
        <authorList>
            <person name="Nielsen J.C."/>
            <person name="Grijseels S."/>
            <person name="Prigent S."/>
            <person name="Ji B."/>
            <person name="Dainat J."/>
            <person name="Nielsen K.F."/>
            <person name="Frisvad J.C."/>
            <person name="Workman M."/>
            <person name="Nielsen J."/>
        </authorList>
    </citation>
    <scope>NUCLEOTIDE SEQUENCE [LARGE SCALE GENOMIC DNA]</scope>
    <source>
        <strain evidence="3">IBT 13039</strain>
    </source>
</reference>
<evidence type="ECO:0000256" key="1">
    <source>
        <dbReference type="SAM" id="MobiDB-lite"/>
    </source>
</evidence>
<gene>
    <name evidence="2" type="ORF">PENNAL_c0234G11595</name>
</gene>
<sequence length="76" mass="8428">MSAQYQRIMTTEPKASRAPGSTKQTLGQSDLYRGSAARLHHRPLTIPKSHVAPGNMLRINWVLENHVDTATGLKHP</sequence>
<name>A0A1V6WM12_PENNA</name>
<feature type="region of interest" description="Disordered" evidence="1">
    <location>
        <begin position="1"/>
        <end position="28"/>
    </location>
</feature>
<evidence type="ECO:0000313" key="3">
    <source>
        <dbReference type="Proteomes" id="UP000191691"/>
    </source>
</evidence>
<dbReference type="AlphaFoldDB" id="A0A1V6WM12"/>
<keyword evidence="3" id="KW-1185">Reference proteome</keyword>
<protein>
    <submittedName>
        <fullName evidence="2">Uncharacterized protein</fullName>
    </submittedName>
</protein>
<comment type="caution">
    <text evidence="2">The sequence shown here is derived from an EMBL/GenBank/DDBJ whole genome shotgun (WGS) entry which is preliminary data.</text>
</comment>
<proteinExistence type="predicted"/>